<dbReference type="InterPro" id="IPR050492">
    <property type="entry name" value="Bact_metal-bind_prot9"/>
</dbReference>
<dbReference type="PANTHER" id="PTHR42953">
    <property type="entry name" value="HIGH-AFFINITY ZINC UPTAKE SYSTEM PROTEIN ZNUA-RELATED"/>
    <property type="match status" value="1"/>
</dbReference>
<dbReference type="InterPro" id="IPR006127">
    <property type="entry name" value="ZnuA-like"/>
</dbReference>
<name>A0A6J6LP03_9ZZZZ</name>
<accession>A0A6J6LP03</accession>
<dbReference type="GO" id="GO:0030001">
    <property type="term" value="P:metal ion transport"/>
    <property type="evidence" value="ECO:0007669"/>
    <property type="project" value="InterPro"/>
</dbReference>
<dbReference type="GO" id="GO:0046872">
    <property type="term" value="F:metal ion binding"/>
    <property type="evidence" value="ECO:0007669"/>
    <property type="project" value="UniProtKB-KW"/>
</dbReference>
<evidence type="ECO:0000256" key="2">
    <source>
        <dbReference type="ARBA" id="ARBA00022448"/>
    </source>
</evidence>
<dbReference type="PANTHER" id="PTHR42953:SF1">
    <property type="entry name" value="METAL-BINDING PROTEIN HI_0362-RELATED"/>
    <property type="match status" value="1"/>
</dbReference>
<dbReference type="PRINTS" id="PR00691">
    <property type="entry name" value="ADHESINB"/>
</dbReference>
<dbReference type="Pfam" id="PF01297">
    <property type="entry name" value="ZnuA"/>
    <property type="match status" value="1"/>
</dbReference>
<dbReference type="AlphaFoldDB" id="A0A6J6LP03"/>
<dbReference type="InterPro" id="IPR006129">
    <property type="entry name" value="AdhesinB"/>
</dbReference>
<gene>
    <name evidence="5" type="ORF">UFOPK1353_01062</name>
    <name evidence="6" type="ORF">UFOPK2292_00410</name>
</gene>
<dbReference type="SUPFAM" id="SSF53807">
    <property type="entry name" value="Helical backbone' metal receptor"/>
    <property type="match status" value="1"/>
</dbReference>
<reference evidence="6" key="1">
    <citation type="submission" date="2020-05" db="EMBL/GenBank/DDBJ databases">
        <authorList>
            <person name="Chiriac C."/>
            <person name="Salcher M."/>
            <person name="Ghai R."/>
            <person name="Kavagutti S V."/>
        </authorList>
    </citation>
    <scope>NUCLEOTIDE SEQUENCE</scope>
</reference>
<evidence type="ECO:0000256" key="3">
    <source>
        <dbReference type="ARBA" id="ARBA00022723"/>
    </source>
</evidence>
<dbReference type="GO" id="GO:0030313">
    <property type="term" value="C:cell envelope"/>
    <property type="evidence" value="ECO:0007669"/>
    <property type="project" value="UniProtKB-SubCell"/>
</dbReference>
<protein>
    <submittedName>
        <fullName evidence="6">Unannotated protein</fullName>
    </submittedName>
</protein>
<evidence type="ECO:0000256" key="4">
    <source>
        <dbReference type="ARBA" id="ARBA00022729"/>
    </source>
</evidence>
<keyword evidence="3" id="KW-0479">Metal-binding</keyword>
<keyword evidence="4" id="KW-0732">Signal</keyword>
<dbReference type="GO" id="GO:0007155">
    <property type="term" value="P:cell adhesion"/>
    <property type="evidence" value="ECO:0007669"/>
    <property type="project" value="InterPro"/>
</dbReference>
<dbReference type="PRINTS" id="PR00690">
    <property type="entry name" value="ADHESNFAMILY"/>
</dbReference>
<keyword evidence="2" id="KW-0813">Transport</keyword>
<dbReference type="EMBL" id="CAEZSE010000205">
    <property type="protein sequence ID" value="CAB4543404.1"/>
    <property type="molecule type" value="Genomic_DNA"/>
</dbReference>
<dbReference type="PROSITE" id="PS51257">
    <property type="entry name" value="PROKAR_LIPOPROTEIN"/>
    <property type="match status" value="1"/>
</dbReference>
<dbReference type="Gene3D" id="3.40.50.1980">
    <property type="entry name" value="Nitrogenase molybdenum iron protein domain"/>
    <property type="match status" value="2"/>
</dbReference>
<dbReference type="EMBL" id="CAEZWU010000043">
    <property type="protein sequence ID" value="CAB4663442.1"/>
    <property type="molecule type" value="Genomic_DNA"/>
</dbReference>
<sequence length="341" mass="36928">MRFKFLFAVLVVATGCASTEKTSTSQSVGCGFGETIRGRPLNIATTVAPITSIVANIVGGTGSIVAGVVPEGTNSHTFEPKPSDAATLESADIIFINGLVLEEPTKDLAMANIKTSANICELGTEVLPESEYIYDFSFPKEGGKPNPHLWTNPPMAKQYAQVVRDVLVRRDPTNAAIYESNFSAFALKIDALDDAIEIATATIPEDQRKLLTYHDAYAYFAKNYGFTVIGAIQPSSFDEPTPKEIGELILQVKNQKVKAIFGSEVFPSTVLEQIGAETAVRYVDVLRDDDLIGEPGDPEHSWLGLMRFNFVTIVEALGGDASALKSLDVRDVVKDEAKYPQ</sequence>
<proteinExistence type="predicted"/>
<evidence type="ECO:0000256" key="1">
    <source>
        <dbReference type="ARBA" id="ARBA00004196"/>
    </source>
</evidence>
<evidence type="ECO:0000313" key="6">
    <source>
        <dbReference type="EMBL" id="CAB4663442.1"/>
    </source>
</evidence>
<dbReference type="InterPro" id="IPR006128">
    <property type="entry name" value="Lipoprotein_PsaA-like"/>
</dbReference>
<comment type="subcellular location">
    <subcellularLocation>
        <location evidence="1">Cell envelope</location>
    </subcellularLocation>
</comment>
<organism evidence="6">
    <name type="scientific">freshwater metagenome</name>
    <dbReference type="NCBI Taxonomy" id="449393"/>
    <lineage>
        <taxon>unclassified sequences</taxon>
        <taxon>metagenomes</taxon>
        <taxon>ecological metagenomes</taxon>
    </lineage>
</organism>
<evidence type="ECO:0000313" key="5">
    <source>
        <dbReference type="EMBL" id="CAB4543404.1"/>
    </source>
</evidence>